<organism evidence="1">
    <name type="scientific">Daucus carota subsp. sativus</name>
    <name type="common">Carrot</name>
    <dbReference type="NCBI Taxonomy" id="79200"/>
    <lineage>
        <taxon>Eukaryota</taxon>
        <taxon>Viridiplantae</taxon>
        <taxon>Streptophyta</taxon>
        <taxon>Embryophyta</taxon>
        <taxon>Tracheophyta</taxon>
        <taxon>Spermatophyta</taxon>
        <taxon>Magnoliopsida</taxon>
        <taxon>eudicotyledons</taxon>
        <taxon>Gunneridae</taxon>
        <taxon>Pentapetalae</taxon>
        <taxon>asterids</taxon>
        <taxon>campanulids</taxon>
        <taxon>Apiales</taxon>
        <taxon>Apiaceae</taxon>
        <taxon>Apioideae</taxon>
        <taxon>Scandiceae</taxon>
        <taxon>Daucinae</taxon>
        <taxon>Daucus</taxon>
        <taxon>Daucus sect. Daucus</taxon>
    </lineage>
</organism>
<reference evidence="2" key="2">
    <citation type="submission" date="2022-03" db="EMBL/GenBank/DDBJ databases">
        <title>Draft title - Genomic analysis of global carrot germplasm unveils the trajectory of domestication and the origin of high carotenoid orange carrot.</title>
        <authorList>
            <person name="Iorizzo M."/>
            <person name="Ellison S."/>
            <person name="Senalik D."/>
            <person name="Macko-Podgorni A."/>
            <person name="Grzebelus D."/>
            <person name="Bostan H."/>
            <person name="Rolling W."/>
            <person name="Curaba J."/>
            <person name="Simon P."/>
        </authorList>
    </citation>
    <scope>NUCLEOTIDE SEQUENCE</scope>
    <source>
        <tissue evidence="2">Leaf</tissue>
    </source>
</reference>
<evidence type="ECO:0000313" key="3">
    <source>
        <dbReference type="Proteomes" id="UP000077755"/>
    </source>
</evidence>
<dbReference type="Proteomes" id="UP000077755">
    <property type="component" value="Chromosome 5"/>
</dbReference>
<dbReference type="EMBL" id="LNRQ01000005">
    <property type="protein sequence ID" value="KZM96000.1"/>
    <property type="molecule type" value="Genomic_DNA"/>
</dbReference>
<accession>A0A162A670</accession>
<proteinExistence type="predicted"/>
<sequence>MSDPKRLVPPASGKLYKQQSWSPNWQAEEVWTKLKANQRRSRRRTKSVTDDDMTELKACFELGFGFEGDEIEGDRRLSDVFPALELYRAVNKMSRSSSSSSIASSSCESIGSAESVIDLDGGPEAVKAKLKQWAQMVACSVLQSPRSS</sequence>
<dbReference type="InterPro" id="IPR012881">
    <property type="entry name" value="DUF1685"/>
</dbReference>
<dbReference type="OrthoDB" id="641808at2759"/>
<keyword evidence="3" id="KW-1185">Reference proteome</keyword>
<evidence type="ECO:0000313" key="1">
    <source>
        <dbReference type="EMBL" id="KZM96000.1"/>
    </source>
</evidence>
<evidence type="ECO:0000313" key="2">
    <source>
        <dbReference type="EMBL" id="WOH02635.1"/>
    </source>
</evidence>
<dbReference type="AlphaFoldDB" id="A0A162A670"/>
<dbReference type="EMBL" id="CP093347">
    <property type="protein sequence ID" value="WOH02635.1"/>
    <property type="molecule type" value="Genomic_DNA"/>
</dbReference>
<name>A0A162A670_DAUCS</name>
<dbReference type="PANTHER" id="PTHR31865">
    <property type="entry name" value="OSJNBA0071G03.3 PROTEIN"/>
    <property type="match status" value="1"/>
</dbReference>
<dbReference type="PANTHER" id="PTHR31865:SF68">
    <property type="match status" value="1"/>
</dbReference>
<reference evidence="1" key="1">
    <citation type="journal article" date="2016" name="Nat. Genet.">
        <title>A high-quality carrot genome assembly provides new insights into carotenoid accumulation and asterid genome evolution.</title>
        <authorList>
            <person name="Iorizzo M."/>
            <person name="Ellison S."/>
            <person name="Senalik D."/>
            <person name="Zeng P."/>
            <person name="Satapoomin P."/>
            <person name="Huang J."/>
            <person name="Bowman M."/>
            <person name="Iovene M."/>
            <person name="Sanseverino W."/>
            <person name="Cavagnaro P."/>
            <person name="Yildiz M."/>
            <person name="Macko-Podgorni A."/>
            <person name="Moranska E."/>
            <person name="Grzebelus E."/>
            <person name="Grzebelus D."/>
            <person name="Ashrafi H."/>
            <person name="Zheng Z."/>
            <person name="Cheng S."/>
            <person name="Spooner D."/>
            <person name="Van Deynze A."/>
            <person name="Simon P."/>
        </authorList>
    </citation>
    <scope>NUCLEOTIDE SEQUENCE [LARGE SCALE GENOMIC DNA]</scope>
    <source>
        <tissue evidence="1">Leaf</tissue>
    </source>
</reference>
<dbReference type="STRING" id="79200.A0A162A670"/>
<gene>
    <name evidence="1" type="ORF">DCAR_019242</name>
    <name evidence="2" type="ORF">DCAR_0522024</name>
</gene>
<protein>
    <submittedName>
        <fullName evidence="1">Uncharacterized protein</fullName>
    </submittedName>
</protein>
<dbReference type="Gramene" id="KZM96000">
    <property type="protein sequence ID" value="KZM96000"/>
    <property type="gene ID" value="DCAR_019242"/>
</dbReference>
<dbReference type="KEGG" id="dcr:108222052"/>
<dbReference type="Pfam" id="PF07939">
    <property type="entry name" value="DUF1685"/>
    <property type="match status" value="1"/>
</dbReference>
<dbReference type="OMA" id="MFREEAW"/>